<dbReference type="EMBL" id="LCLA01000014">
    <property type="protein sequence ID" value="KKU10350.1"/>
    <property type="molecule type" value="Genomic_DNA"/>
</dbReference>
<evidence type="ECO:0000256" key="3">
    <source>
        <dbReference type="SAM" id="SignalP"/>
    </source>
</evidence>
<feature type="chain" id="PRO_5002539245" description="Gram-positive cocci surface proteins LPxTG domain-containing protein" evidence="3">
    <location>
        <begin position="30"/>
        <end position="252"/>
    </location>
</feature>
<feature type="transmembrane region" description="Helical" evidence="2">
    <location>
        <begin position="227"/>
        <end position="246"/>
    </location>
</feature>
<reference evidence="4 5" key="1">
    <citation type="journal article" date="2015" name="Nature">
        <title>rRNA introns, odd ribosomes, and small enigmatic genomes across a large radiation of phyla.</title>
        <authorList>
            <person name="Brown C.T."/>
            <person name="Hug L.A."/>
            <person name="Thomas B.C."/>
            <person name="Sharon I."/>
            <person name="Castelle C.J."/>
            <person name="Singh A."/>
            <person name="Wilkins M.J."/>
            <person name="Williams K.H."/>
            <person name="Banfield J.F."/>
        </authorList>
    </citation>
    <scope>NUCLEOTIDE SEQUENCE [LARGE SCALE GENOMIC DNA]</scope>
</reference>
<gene>
    <name evidence="4" type="ORF">UX13_C0014G0008</name>
</gene>
<keyword evidence="2" id="KW-0472">Membrane</keyword>
<evidence type="ECO:0000256" key="2">
    <source>
        <dbReference type="SAM" id="Phobius"/>
    </source>
</evidence>
<evidence type="ECO:0000313" key="5">
    <source>
        <dbReference type="Proteomes" id="UP000034329"/>
    </source>
</evidence>
<feature type="compositionally biased region" description="Pro residues" evidence="1">
    <location>
        <begin position="34"/>
        <end position="48"/>
    </location>
</feature>
<proteinExistence type="predicted"/>
<organism evidence="4 5">
    <name type="scientific">Candidatus Woesebacteria bacterium GW2011_GWB1_45_5</name>
    <dbReference type="NCBI Taxonomy" id="1618581"/>
    <lineage>
        <taxon>Bacteria</taxon>
        <taxon>Candidatus Woeseibacteriota</taxon>
    </lineage>
</organism>
<keyword evidence="3" id="KW-0732">Signal</keyword>
<evidence type="ECO:0008006" key="6">
    <source>
        <dbReference type="Google" id="ProtNLM"/>
    </source>
</evidence>
<name>A0A0G1QNX9_9BACT</name>
<dbReference type="Proteomes" id="UP000034329">
    <property type="component" value="Unassembled WGS sequence"/>
</dbReference>
<feature type="signal peptide" evidence="3">
    <location>
        <begin position="1"/>
        <end position="29"/>
    </location>
</feature>
<sequence>MLGKLFYKILFILFFSLTLGLVSSNSVSAQQEQTPPPSDFPSSSPSPTPSCLEVFLGEPGLWSEWEYAIGGGSRTRTRTTSTFDSQTDQPCGEIIETETEFSWCIEGDTVWYPEGQEPEFGTEGQCEDNPQTTTICLNGETLEVEIELLGQYDGGYTEGVCPTPIPSPDPTATPLSCSGTQHANADNSRCVDFDIPGGGQSGGGTTSTGQVLGASTLAATGSGSSEAGLLMMILGSAMTLASLYAFKKSSVR</sequence>
<comment type="caution">
    <text evidence="4">The sequence shown here is derived from an EMBL/GenBank/DDBJ whole genome shotgun (WGS) entry which is preliminary data.</text>
</comment>
<dbReference type="AlphaFoldDB" id="A0A0G1QNX9"/>
<feature type="region of interest" description="Disordered" evidence="1">
    <location>
        <begin position="29"/>
        <end position="49"/>
    </location>
</feature>
<keyword evidence="2" id="KW-0812">Transmembrane</keyword>
<accession>A0A0G1QNX9</accession>
<keyword evidence="2" id="KW-1133">Transmembrane helix</keyword>
<evidence type="ECO:0000313" key="4">
    <source>
        <dbReference type="EMBL" id="KKU10350.1"/>
    </source>
</evidence>
<evidence type="ECO:0000256" key="1">
    <source>
        <dbReference type="SAM" id="MobiDB-lite"/>
    </source>
</evidence>
<protein>
    <recommendedName>
        <fullName evidence="6">Gram-positive cocci surface proteins LPxTG domain-containing protein</fullName>
    </recommendedName>
</protein>